<evidence type="ECO:0000259" key="6">
    <source>
        <dbReference type="PROSITE" id="PS50089"/>
    </source>
</evidence>
<dbReference type="Gene3D" id="2.120.10.30">
    <property type="entry name" value="TolB, C-terminal domain"/>
    <property type="match status" value="1"/>
</dbReference>
<feature type="domain" description="B box-type" evidence="7">
    <location>
        <begin position="111"/>
        <end position="158"/>
    </location>
</feature>
<dbReference type="InterPro" id="IPR047153">
    <property type="entry name" value="TRIM45/56/19-like"/>
</dbReference>
<evidence type="ECO:0000256" key="5">
    <source>
        <dbReference type="PROSITE-ProRule" id="PRU00024"/>
    </source>
</evidence>
<gene>
    <name evidence="8" type="ORF">ACJMK2_000319</name>
</gene>
<organism evidence="8 9">
    <name type="scientific">Sinanodonta woodiana</name>
    <name type="common">Chinese pond mussel</name>
    <name type="synonym">Anodonta woodiana</name>
    <dbReference type="NCBI Taxonomy" id="1069815"/>
    <lineage>
        <taxon>Eukaryota</taxon>
        <taxon>Metazoa</taxon>
        <taxon>Spiralia</taxon>
        <taxon>Lophotrochozoa</taxon>
        <taxon>Mollusca</taxon>
        <taxon>Bivalvia</taxon>
        <taxon>Autobranchia</taxon>
        <taxon>Heteroconchia</taxon>
        <taxon>Palaeoheterodonta</taxon>
        <taxon>Unionida</taxon>
        <taxon>Unionoidea</taxon>
        <taxon>Unionidae</taxon>
        <taxon>Unioninae</taxon>
        <taxon>Sinanodonta</taxon>
    </lineage>
</organism>
<reference evidence="8 9" key="1">
    <citation type="submission" date="2024-11" db="EMBL/GenBank/DDBJ databases">
        <title>Chromosome-level genome assembly of the freshwater bivalve Anodonta woodiana.</title>
        <authorList>
            <person name="Chen X."/>
        </authorList>
    </citation>
    <scope>NUCLEOTIDE SEQUENCE [LARGE SCALE GENOMIC DNA]</scope>
    <source>
        <strain evidence="8">MN2024</strain>
        <tissue evidence="8">Gills</tissue>
    </source>
</reference>
<dbReference type="InterPro" id="IPR017907">
    <property type="entry name" value="Znf_RING_CS"/>
</dbReference>
<accession>A0ABD3XNV2</accession>
<dbReference type="InterPro" id="IPR013083">
    <property type="entry name" value="Znf_RING/FYVE/PHD"/>
</dbReference>
<evidence type="ECO:0000313" key="8">
    <source>
        <dbReference type="EMBL" id="KAL3887934.1"/>
    </source>
</evidence>
<dbReference type="SMART" id="SM00184">
    <property type="entry name" value="RING"/>
    <property type="match status" value="1"/>
</dbReference>
<dbReference type="Gene3D" id="3.30.160.60">
    <property type="entry name" value="Classic Zinc Finger"/>
    <property type="match status" value="1"/>
</dbReference>
<dbReference type="PANTHER" id="PTHR25462">
    <property type="entry name" value="BONUS, ISOFORM C-RELATED"/>
    <property type="match status" value="1"/>
</dbReference>
<dbReference type="InterPro" id="IPR027370">
    <property type="entry name" value="Znf-RING_euk"/>
</dbReference>
<keyword evidence="2" id="KW-0479">Metal-binding</keyword>
<keyword evidence="9" id="KW-1185">Reference proteome</keyword>
<evidence type="ECO:0000259" key="7">
    <source>
        <dbReference type="PROSITE" id="PS50119"/>
    </source>
</evidence>
<dbReference type="GO" id="GO:0008270">
    <property type="term" value="F:zinc ion binding"/>
    <property type="evidence" value="ECO:0007669"/>
    <property type="project" value="UniProtKB-KW"/>
</dbReference>
<dbReference type="SUPFAM" id="SSF57845">
    <property type="entry name" value="B-box zinc-binding domain"/>
    <property type="match status" value="1"/>
</dbReference>
<keyword evidence="1" id="KW-0597">Phosphoprotein</keyword>
<comment type="caution">
    <text evidence="8">The sequence shown here is derived from an EMBL/GenBank/DDBJ whole genome shotgun (WGS) entry which is preliminary data.</text>
</comment>
<dbReference type="CDD" id="cd19757">
    <property type="entry name" value="Bbox1"/>
    <property type="match status" value="1"/>
</dbReference>
<dbReference type="PROSITE" id="PS50089">
    <property type="entry name" value="ZF_RING_2"/>
    <property type="match status" value="1"/>
</dbReference>
<dbReference type="SUPFAM" id="SSF101898">
    <property type="entry name" value="NHL repeat"/>
    <property type="match status" value="1"/>
</dbReference>
<feature type="domain" description="B box-type" evidence="7">
    <location>
        <begin position="172"/>
        <end position="214"/>
    </location>
</feature>
<name>A0ABD3XNV2_SINWO</name>
<protein>
    <submittedName>
        <fullName evidence="8">Uncharacterized protein</fullName>
    </submittedName>
</protein>
<evidence type="ECO:0000256" key="4">
    <source>
        <dbReference type="ARBA" id="ARBA00022833"/>
    </source>
</evidence>
<dbReference type="EMBL" id="JBJQND010000001">
    <property type="protein sequence ID" value="KAL3887934.1"/>
    <property type="molecule type" value="Genomic_DNA"/>
</dbReference>
<dbReference type="InterPro" id="IPR001841">
    <property type="entry name" value="Znf_RING"/>
</dbReference>
<sequence>MKLRWNKMATSSPTEGHFTQVLQCPICLETLRRPKVLPCGHTYCNSCLQSHISSKVINRGTPQGCFPCPVCRADTTLPDNTASVDHWAELFPVNSIVSSLLDVSVETFGEKFCEFCLKWNRETSAKSFCKDCRRFLCTLCKEHHNETLSRISHDVIDLSTDYDTSIRIPSLSTIEKCLKHLNKSIKFFCMDHSSLCCNTCGFLEHRTCGRVIPIDDMVKTFDSKTKSKYLETNIRNIGEHMQGITSKIKENENDIQNDKSSILKEIRSLRAEINAKLQNLEDDLIASLEGNHKAEDLSLHIQASRGQSLISAIGCDLTQLDLVMKHGSDLQKVIMLHNMEKNQNRYFKAISEYQEELKYIKLGLEGNTHLQDLINGLNQFGQITVTRSQTKLPPCPVVTVSEPTVETVSEFSGIPLKDRNAVKVSEFSVRLPDDTSPCYISDVLTLQRAKHIFVDWNNEKIKEYGDNFQLQECMKLQGSPWNACTLRDNKMVVTLPYQKTILVFGIGHKMHIVGEIKTRLQCWGIAVMKDEIVITTGRDEHCILVLDINGSEIRTVRPDNYQSEKLLYPYYAKINRDETSIYISYNNGNKMVAYNTSWNVLFIYTDQDMKVPLGIDTDREGNIFLCGYGSFNVQQISTDGKLIKVLITKKEEMKEPLTIQFYRDMDRFCVTYCNGDVEVYDMSE</sequence>
<dbReference type="InterPro" id="IPR000315">
    <property type="entry name" value="Znf_B-box"/>
</dbReference>
<evidence type="ECO:0000256" key="1">
    <source>
        <dbReference type="ARBA" id="ARBA00022553"/>
    </source>
</evidence>
<dbReference type="Proteomes" id="UP001634394">
    <property type="component" value="Unassembled WGS sequence"/>
</dbReference>
<keyword evidence="3 5" id="KW-0863">Zinc-finger</keyword>
<dbReference type="PROSITE" id="PS00518">
    <property type="entry name" value="ZF_RING_1"/>
    <property type="match status" value="1"/>
</dbReference>
<dbReference type="InterPro" id="IPR011042">
    <property type="entry name" value="6-blade_b-propeller_TolB-like"/>
</dbReference>
<evidence type="ECO:0000256" key="2">
    <source>
        <dbReference type="ARBA" id="ARBA00022723"/>
    </source>
</evidence>
<dbReference type="SUPFAM" id="SSF57850">
    <property type="entry name" value="RING/U-box"/>
    <property type="match status" value="1"/>
</dbReference>
<evidence type="ECO:0000313" key="9">
    <source>
        <dbReference type="Proteomes" id="UP001634394"/>
    </source>
</evidence>
<keyword evidence="4" id="KW-0862">Zinc</keyword>
<evidence type="ECO:0000256" key="3">
    <source>
        <dbReference type="ARBA" id="ARBA00022771"/>
    </source>
</evidence>
<dbReference type="PANTHER" id="PTHR25462:SF296">
    <property type="entry name" value="MEIOTIC P26, ISOFORM F"/>
    <property type="match status" value="1"/>
</dbReference>
<dbReference type="AlphaFoldDB" id="A0ABD3XNV2"/>
<dbReference type="PROSITE" id="PS50119">
    <property type="entry name" value="ZF_BBOX"/>
    <property type="match status" value="2"/>
</dbReference>
<dbReference type="Pfam" id="PF13445">
    <property type="entry name" value="zf-RING_UBOX"/>
    <property type="match status" value="1"/>
</dbReference>
<dbReference type="Gene3D" id="3.30.40.10">
    <property type="entry name" value="Zinc/RING finger domain, C3HC4 (zinc finger)"/>
    <property type="match status" value="1"/>
</dbReference>
<dbReference type="CDD" id="cd19776">
    <property type="entry name" value="Bbox2_TRIM25_C-IV"/>
    <property type="match status" value="1"/>
</dbReference>
<proteinExistence type="predicted"/>
<feature type="domain" description="RING-type" evidence="6">
    <location>
        <begin position="24"/>
        <end position="72"/>
    </location>
</feature>